<organism evidence="5 6">
    <name type="scientific">Prorocentrum cordatum</name>
    <dbReference type="NCBI Taxonomy" id="2364126"/>
    <lineage>
        <taxon>Eukaryota</taxon>
        <taxon>Sar</taxon>
        <taxon>Alveolata</taxon>
        <taxon>Dinophyceae</taxon>
        <taxon>Prorocentrales</taxon>
        <taxon>Prorocentraceae</taxon>
        <taxon>Prorocentrum</taxon>
    </lineage>
</organism>
<evidence type="ECO:0000256" key="3">
    <source>
        <dbReference type="SAM" id="MobiDB-lite"/>
    </source>
</evidence>
<feature type="region of interest" description="Disordered" evidence="3">
    <location>
        <begin position="216"/>
        <end position="238"/>
    </location>
</feature>
<evidence type="ECO:0000256" key="1">
    <source>
        <dbReference type="ARBA" id="ARBA00012344"/>
    </source>
</evidence>
<dbReference type="EC" id="4.3.2.7" evidence="1"/>
<proteinExistence type="predicted"/>
<evidence type="ECO:0000313" key="6">
    <source>
        <dbReference type="Proteomes" id="UP001189429"/>
    </source>
</evidence>
<dbReference type="Pfam" id="PF04752">
    <property type="entry name" value="ChaC"/>
    <property type="match status" value="1"/>
</dbReference>
<evidence type="ECO:0000256" key="2">
    <source>
        <dbReference type="ARBA" id="ARBA00023239"/>
    </source>
</evidence>
<reference evidence="5" key="1">
    <citation type="submission" date="2023-10" db="EMBL/GenBank/DDBJ databases">
        <authorList>
            <person name="Chen Y."/>
            <person name="Shah S."/>
            <person name="Dougan E. K."/>
            <person name="Thang M."/>
            <person name="Chan C."/>
        </authorList>
    </citation>
    <scope>NUCLEOTIDE SEQUENCE [LARGE SCALE GENOMIC DNA]</scope>
</reference>
<feature type="compositionally biased region" description="Basic and acidic residues" evidence="3">
    <location>
        <begin position="224"/>
        <end position="238"/>
    </location>
</feature>
<dbReference type="InterPro" id="IPR029043">
    <property type="entry name" value="GcvT/YgfZ_C"/>
</dbReference>
<gene>
    <name evidence="5" type="ORF">PCOR1329_LOCUS19228</name>
</gene>
<name>A0ABN9REW6_9DINO</name>
<dbReference type="PANTHER" id="PTHR12192:SF2">
    <property type="entry name" value="GLUTATHIONE-SPECIFIC GAMMA-GLUTAMYLCYCLOTRANSFERASE 2"/>
    <property type="match status" value="1"/>
</dbReference>
<dbReference type="Gene3D" id="2.40.30.110">
    <property type="entry name" value="Aminomethyltransferase beta-barrel domains"/>
    <property type="match status" value="1"/>
</dbReference>
<dbReference type="InterPro" id="IPR013977">
    <property type="entry name" value="GcvT_C"/>
</dbReference>
<dbReference type="Proteomes" id="UP001189429">
    <property type="component" value="Unassembled WGS sequence"/>
</dbReference>
<feature type="compositionally biased region" description="Gly residues" evidence="3">
    <location>
        <begin position="1"/>
        <end position="17"/>
    </location>
</feature>
<keyword evidence="2" id="KW-0456">Lyase</keyword>
<feature type="region of interest" description="Disordered" evidence="3">
    <location>
        <begin position="1"/>
        <end position="22"/>
    </location>
</feature>
<feature type="region of interest" description="Disordered" evidence="3">
    <location>
        <begin position="81"/>
        <end position="103"/>
    </location>
</feature>
<dbReference type="Pfam" id="PF08669">
    <property type="entry name" value="GCV_T_C"/>
    <property type="match status" value="1"/>
</dbReference>
<accession>A0ABN9REW6</accession>
<feature type="region of interest" description="Disordered" evidence="3">
    <location>
        <begin position="618"/>
        <end position="666"/>
    </location>
</feature>
<dbReference type="InterPro" id="IPR006840">
    <property type="entry name" value="ChaC"/>
</dbReference>
<dbReference type="EMBL" id="CAUYUJ010006119">
    <property type="protein sequence ID" value="CAK0816183.1"/>
    <property type="molecule type" value="Genomic_DNA"/>
</dbReference>
<comment type="caution">
    <text evidence="5">The sequence shown here is derived from an EMBL/GenBank/DDBJ whole genome shotgun (WGS) entry which is preliminary data.</text>
</comment>
<dbReference type="PANTHER" id="PTHR12192">
    <property type="entry name" value="CATION TRANSPORT PROTEIN CHAC-RELATED"/>
    <property type="match status" value="1"/>
</dbReference>
<sequence>RSGLLGDGARGPRGGLRGPPAGAHGLRVRLPIFRPGFPYRRAYPACVRGLRRFWQRSCDHRGTPEAPGRVVTLVEAGGANAAAAAGDGQGTGAKPSPPSTAWPSRWTRIDWPGVLAELDVRERHGYVRTVAELVCPDDRATPLGRAVLYFWEGEHSSAAYAGPEPLAATASVIASAEGPSGRNDAYLRALEAALREWRLPPDPYLLELLRAVDEQHRPPRPRARAAERSKGVPELRGGARDTRCTPVIYMDLNDGVGYNVGMKGELGHMSPEVVGAPTRERIKDGAGSRLRKLCDAHHLYLGSATVRVTDTFYGEKGSSRIGYMVLPQGMRPLVRSCQVLPSLGAKQQAIKGAPPKDHLPIQCCIGYRKYGMPNLAERTAEVTRWDQTAMMEAVRTGRGREQFVSDVRLAMPSLPLRSLIDWDPPDTIFEALEKCVHTLASEHFGEQQGLGEPWSSFAAERRRLLRERAQLRGSKLGLTEEAAGRIDEELNAISKAEATRARRAVAYCRSGPKRRDGRPFAPAPPSAAEWLDTWRKEGHLGGMKAQEIQWGEWRQQREGIRYEDADVEELKELVDDVIRELKRYLCLAPKRRVVPPGTLPCEIWLMLILPNWRPQETMSGSSGSGCALQLPDWHSPSAAKRQADGEEGKGTGGGAKKSGGVAKKTRTGHKGLQEACAKLLLITAREAMVRAGKLCDERSKEMKKEAESSAAPDYRGRGAPHLHVFMALIVHCAAKEKGALEKDVATAVEEIMERLNNAVRELSLQHISRIVKHCRVKTQKKKEQADQMATLYLDIDRHNTVGAKLFETLSVAIEAEGGGYVGGSQPRGLQRKLVCLLVDSPDVPLHGMETIWRDGRCVGYVRSTAFGHTVGRSIAYGYVDCPETEAKITNKWLEAGVWQVGDKGDFHAASLSLKAPFDPKNERVKGNYPLEVREASFVESATAAALPTDGPPRPAAYA</sequence>
<feature type="domain" description="Aminomethyltransferase C-terminal" evidence="4">
    <location>
        <begin position="831"/>
        <end position="917"/>
    </location>
</feature>
<protein>
    <recommendedName>
        <fullName evidence="1">glutathione-specific gamma-glutamylcyclotransferase</fullName>
        <ecNumber evidence="1">4.3.2.7</ecNumber>
    </recommendedName>
</protein>
<keyword evidence="6" id="KW-1185">Reference proteome</keyword>
<evidence type="ECO:0000259" key="4">
    <source>
        <dbReference type="Pfam" id="PF08669"/>
    </source>
</evidence>
<dbReference type="SUPFAM" id="SSF101790">
    <property type="entry name" value="Aminomethyltransferase beta-barrel domain"/>
    <property type="match status" value="1"/>
</dbReference>
<evidence type="ECO:0000313" key="5">
    <source>
        <dbReference type="EMBL" id="CAK0816183.1"/>
    </source>
</evidence>
<feature type="non-terminal residue" evidence="5">
    <location>
        <position position="1"/>
    </location>
</feature>